<proteinExistence type="predicted"/>
<gene>
    <name evidence="2" type="ORF">HCJ38_07895</name>
</gene>
<evidence type="ECO:0000256" key="1">
    <source>
        <dbReference type="SAM" id="Phobius"/>
    </source>
</evidence>
<sequence>MKKYHFMRIVSLIFMVIICFFLLPITRGEQPSTVNDFLILIPAIIVGSVFSIFIFKETFEKQYKKEKTEKDERYFKNRNTFSFYFVIALAIILPIFMAILNTQHHLQISLSSLAIGYFIISFFYMICLEIIQRKA</sequence>
<dbReference type="AlphaFoldDB" id="A0A7X1C990"/>
<dbReference type="GO" id="GO:0016740">
    <property type="term" value="F:transferase activity"/>
    <property type="evidence" value="ECO:0007669"/>
    <property type="project" value="UniProtKB-KW"/>
</dbReference>
<comment type="caution">
    <text evidence="2">The sequence shown here is derived from an EMBL/GenBank/DDBJ whole genome shotgun (WGS) entry which is preliminary data.</text>
</comment>
<feature type="transmembrane region" description="Helical" evidence="1">
    <location>
        <begin position="106"/>
        <end position="131"/>
    </location>
</feature>
<organism evidence="2 3">
    <name type="scientific">Listeria immobilis</name>
    <dbReference type="NCBI Taxonomy" id="2713502"/>
    <lineage>
        <taxon>Bacteria</taxon>
        <taxon>Bacillati</taxon>
        <taxon>Bacillota</taxon>
        <taxon>Bacilli</taxon>
        <taxon>Bacillales</taxon>
        <taxon>Listeriaceae</taxon>
        <taxon>Listeria</taxon>
    </lineage>
</organism>
<dbReference type="RefSeq" id="WP_185381019.1">
    <property type="nucleotide sequence ID" value="NZ_JAASTW010000008.1"/>
</dbReference>
<name>A0A7X1C990_9LIST</name>
<feature type="transmembrane region" description="Helical" evidence="1">
    <location>
        <begin position="38"/>
        <end position="59"/>
    </location>
</feature>
<dbReference type="EMBL" id="JAASTW010000008">
    <property type="protein sequence ID" value="MBC1488930.1"/>
    <property type="molecule type" value="Genomic_DNA"/>
</dbReference>
<keyword evidence="2" id="KW-0808">Transferase</keyword>
<feature type="transmembrane region" description="Helical" evidence="1">
    <location>
        <begin position="80"/>
        <end position="100"/>
    </location>
</feature>
<protein>
    <submittedName>
        <fullName evidence="2">2'-O-methyl transferase</fullName>
    </submittedName>
</protein>
<keyword evidence="1" id="KW-0472">Membrane</keyword>
<keyword evidence="1" id="KW-1133">Transmembrane helix</keyword>
<evidence type="ECO:0000313" key="2">
    <source>
        <dbReference type="EMBL" id="MBC1488930.1"/>
    </source>
</evidence>
<reference evidence="2 3" key="1">
    <citation type="submission" date="2020-03" db="EMBL/GenBank/DDBJ databases">
        <title>Soil Listeria distribution.</title>
        <authorList>
            <person name="Liao J."/>
            <person name="Wiedmann M."/>
        </authorList>
    </citation>
    <scope>NUCLEOTIDE SEQUENCE [LARGE SCALE GENOMIC DNA]</scope>
    <source>
        <strain evidence="2 3">FSL L7-1554</strain>
    </source>
</reference>
<keyword evidence="1" id="KW-0812">Transmembrane</keyword>
<accession>A0A7X1C990</accession>
<dbReference type="Proteomes" id="UP000561617">
    <property type="component" value="Unassembled WGS sequence"/>
</dbReference>
<evidence type="ECO:0000313" key="3">
    <source>
        <dbReference type="Proteomes" id="UP000561617"/>
    </source>
</evidence>